<gene>
    <name evidence="1" type="ORF">Poli38472_010747</name>
</gene>
<dbReference type="AlphaFoldDB" id="A0A8K1CER3"/>
<evidence type="ECO:0000313" key="1">
    <source>
        <dbReference type="EMBL" id="TMW61684.1"/>
    </source>
</evidence>
<dbReference type="OrthoDB" id="91590at2759"/>
<protein>
    <submittedName>
        <fullName evidence="1">Uncharacterized protein</fullName>
    </submittedName>
</protein>
<proteinExistence type="predicted"/>
<dbReference type="Proteomes" id="UP000794436">
    <property type="component" value="Unassembled WGS sequence"/>
</dbReference>
<comment type="caution">
    <text evidence="1">The sequence shown here is derived from an EMBL/GenBank/DDBJ whole genome shotgun (WGS) entry which is preliminary data.</text>
</comment>
<keyword evidence="2" id="KW-1185">Reference proteome</keyword>
<name>A0A8K1CER3_PYTOL</name>
<reference evidence="1" key="1">
    <citation type="submission" date="2019-03" db="EMBL/GenBank/DDBJ databases">
        <title>Long read genome sequence of the mycoparasitic Pythium oligandrum ATCC 38472 isolated from sugarbeet rhizosphere.</title>
        <authorList>
            <person name="Gaulin E."/>
        </authorList>
    </citation>
    <scope>NUCLEOTIDE SEQUENCE</scope>
    <source>
        <strain evidence="1">ATCC 38472_TT</strain>
    </source>
</reference>
<organism evidence="1 2">
    <name type="scientific">Pythium oligandrum</name>
    <name type="common">Mycoparasitic fungus</name>
    <dbReference type="NCBI Taxonomy" id="41045"/>
    <lineage>
        <taxon>Eukaryota</taxon>
        <taxon>Sar</taxon>
        <taxon>Stramenopiles</taxon>
        <taxon>Oomycota</taxon>
        <taxon>Peronosporomycetes</taxon>
        <taxon>Pythiales</taxon>
        <taxon>Pythiaceae</taxon>
        <taxon>Pythium</taxon>
    </lineage>
</organism>
<evidence type="ECO:0000313" key="2">
    <source>
        <dbReference type="Proteomes" id="UP000794436"/>
    </source>
</evidence>
<sequence>MQVGTFVWQKWRDAWFMATVVAQNDEDQVQVHVHGEHETTDRWVAVSSATLVRLRVIETDVTAIGVFPHVGDTVELLVMDEPLASAWETAEEPSRLLTGVVMRVYPARDASLVDVEYPPHDVADLPPRRRVCVGHGYIRLRTHPDDLHPSELLAHTRSSC</sequence>
<dbReference type="EMBL" id="SPLM01000075">
    <property type="protein sequence ID" value="TMW61684.1"/>
    <property type="molecule type" value="Genomic_DNA"/>
</dbReference>
<accession>A0A8K1CER3</accession>